<evidence type="ECO:0000313" key="1">
    <source>
        <dbReference type="EMBL" id="KYN29435.1"/>
    </source>
</evidence>
<evidence type="ECO:0008006" key="3">
    <source>
        <dbReference type="Google" id="ProtNLM"/>
    </source>
</evidence>
<dbReference type="EMBL" id="KQ978646">
    <property type="protein sequence ID" value="KYN29435.1"/>
    <property type="molecule type" value="Genomic_DNA"/>
</dbReference>
<feature type="non-terminal residue" evidence="1">
    <location>
        <position position="1"/>
    </location>
</feature>
<reference evidence="1 2" key="1">
    <citation type="submission" date="2015-09" db="EMBL/GenBank/DDBJ databases">
        <title>Trachymyrmex cornetzi WGS genome.</title>
        <authorList>
            <person name="Nygaard S."/>
            <person name="Hu H."/>
            <person name="Boomsma J."/>
            <person name="Zhang G."/>
        </authorList>
    </citation>
    <scope>NUCLEOTIDE SEQUENCE [LARGE SCALE GENOMIC DNA]</scope>
    <source>
        <strain evidence="1">Tcor2-1</strain>
        <tissue evidence="1">Whole body</tissue>
    </source>
</reference>
<organism evidence="1 2">
    <name type="scientific">Trachymyrmex cornetzi</name>
    <dbReference type="NCBI Taxonomy" id="471704"/>
    <lineage>
        <taxon>Eukaryota</taxon>
        <taxon>Metazoa</taxon>
        <taxon>Ecdysozoa</taxon>
        <taxon>Arthropoda</taxon>
        <taxon>Hexapoda</taxon>
        <taxon>Insecta</taxon>
        <taxon>Pterygota</taxon>
        <taxon>Neoptera</taxon>
        <taxon>Endopterygota</taxon>
        <taxon>Hymenoptera</taxon>
        <taxon>Apocrita</taxon>
        <taxon>Aculeata</taxon>
        <taxon>Formicoidea</taxon>
        <taxon>Formicidae</taxon>
        <taxon>Myrmicinae</taxon>
        <taxon>Trachymyrmex</taxon>
    </lineage>
</organism>
<accession>A0A151JQC6</accession>
<dbReference type="Proteomes" id="UP000078492">
    <property type="component" value="Unassembled WGS sequence"/>
</dbReference>
<dbReference type="AlphaFoldDB" id="A0A151JQC6"/>
<protein>
    <recommendedName>
        <fullName evidence="3">DUF4817 domain-containing protein</fullName>
    </recommendedName>
</protein>
<gene>
    <name evidence="1" type="ORF">ALC57_01102</name>
</gene>
<sequence>YSSNKIVDIILVLGEAGRNYCRAERLYHNRYPFRQHPNAMQITNPHISTRELQRNLGIPYYITVRRILQRHKFHPYHITLTQDVSENDMRLRRQFCRWTLRMIKEDPIFFQYVFFSDKT</sequence>
<keyword evidence="2" id="KW-1185">Reference proteome</keyword>
<name>A0A151JQC6_9HYME</name>
<evidence type="ECO:0000313" key="2">
    <source>
        <dbReference type="Proteomes" id="UP000078492"/>
    </source>
</evidence>
<dbReference type="PANTHER" id="PTHR47326">
    <property type="entry name" value="TRANSPOSABLE ELEMENT TC3 TRANSPOSASE-LIKE PROTEIN"/>
    <property type="match status" value="1"/>
</dbReference>
<dbReference type="PANTHER" id="PTHR47326:SF1">
    <property type="entry name" value="HTH PSQ-TYPE DOMAIN-CONTAINING PROTEIN"/>
    <property type="match status" value="1"/>
</dbReference>
<proteinExistence type="predicted"/>